<accession>A0A3N6LNF2</accession>
<comment type="caution">
    <text evidence="1">The sequence shown here is derived from an EMBL/GenBank/DDBJ whole genome shotgun (WGS) entry which is preliminary data.</text>
</comment>
<dbReference type="Proteomes" id="UP000282323">
    <property type="component" value="Unassembled WGS sequence"/>
</dbReference>
<evidence type="ECO:0000313" key="2">
    <source>
        <dbReference type="Proteomes" id="UP000282323"/>
    </source>
</evidence>
<name>A0A3N6LNF2_NATCH</name>
<evidence type="ECO:0000313" key="1">
    <source>
        <dbReference type="EMBL" id="RQG90848.1"/>
    </source>
</evidence>
<dbReference type="AlphaFoldDB" id="A0A3N6LNF2"/>
<gene>
    <name evidence="1" type="ORF">EA473_19780</name>
</gene>
<keyword evidence="2" id="KW-1185">Reference proteome</keyword>
<sequence>MRCDDCTFYVVFEFEAATRKMNQGTVTVCIGIFWMIRICKPVNCEASHMNMIAKDHERGWSLCVRIPPKHRFRWSRQLDRVFWSATLLYDN</sequence>
<proteinExistence type="predicted"/>
<protein>
    <submittedName>
        <fullName evidence="1">Uncharacterized protein</fullName>
    </submittedName>
</protein>
<dbReference type="EMBL" id="REGA01000023">
    <property type="protein sequence ID" value="RQG90848.1"/>
    <property type="molecule type" value="Genomic_DNA"/>
</dbReference>
<reference evidence="1 2" key="1">
    <citation type="submission" date="2018-10" db="EMBL/GenBank/DDBJ databases">
        <title>Natrarchaeobius chitinivorans gen. nov., sp. nov., and Natrarchaeobius haloalkaliphilus sp. nov., alkaliphilic, chitin-utilizing haloarchaea from hypersaline alkaline lakes.</title>
        <authorList>
            <person name="Sorokin D.Y."/>
            <person name="Elcheninov A.G."/>
            <person name="Kostrikina N.A."/>
            <person name="Bale N.J."/>
            <person name="Sinninghe Damste J.S."/>
            <person name="Khijniak T.V."/>
            <person name="Kublanov I.V."/>
            <person name="Toshchakov S.V."/>
        </authorList>
    </citation>
    <scope>NUCLEOTIDE SEQUENCE [LARGE SCALE GENOMIC DNA]</scope>
    <source>
        <strain evidence="1 2">AArcht4T</strain>
    </source>
</reference>
<organism evidence="1 2">
    <name type="scientific">Natrarchaeobius chitinivorans</name>
    <dbReference type="NCBI Taxonomy" id="1679083"/>
    <lineage>
        <taxon>Archaea</taxon>
        <taxon>Methanobacteriati</taxon>
        <taxon>Methanobacteriota</taxon>
        <taxon>Stenosarchaea group</taxon>
        <taxon>Halobacteria</taxon>
        <taxon>Halobacteriales</taxon>
        <taxon>Natrialbaceae</taxon>
        <taxon>Natrarchaeobius</taxon>
    </lineage>
</organism>